<name>A0ABN9Q836_9DINO</name>
<reference evidence="1" key="1">
    <citation type="submission" date="2023-10" db="EMBL/GenBank/DDBJ databases">
        <authorList>
            <person name="Chen Y."/>
            <person name="Shah S."/>
            <person name="Dougan E. K."/>
            <person name="Thang M."/>
            <person name="Chan C."/>
        </authorList>
    </citation>
    <scope>NUCLEOTIDE SEQUENCE [LARGE SCALE GENOMIC DNA]</scope>
</reference>
<evidence type="ECO:0000313" key="2">
    <source>
        <dbReference type="Proteomes" id="UP001189429"/>
    </source>
</evidence>
<accession>A0ABN9Q836</accession>
<proteinExistence type="predicted"/>
<dbReference type="Proteomes" id="UP001189429">
    <property type="component" value="Unassembled WGS sequence"/>
</dbReference>
<organism evidence="1 2">
    <name type="scientific">Prorocentrum cordatum</name>
    <dbReference type="NCBI Taxonomy" id="2364126"/>
    <lineage>
        <taxon>Eukaryota</taxon>
        <taxon>Sar</taxon>
        <taxon>Alveolata</taxon>
        <taxon>Dinophyceae</taxon>
        <taxon>Prorocentrales</taxon>
        <taxon>Prorocentraceae</taxon>
        <taxon>Prorocentrum</taxon>
    </lineage>
</organism>
<gene>
    <name evidence="1" type="ORF">PCOR1329_LOCUS8840</name>
</gene>
<evidence type="ECO:0000313" key="1">
    <source>
        <dbReference type="EMBL" id="CAK0800783.1"/>
    </source>
</evidence>
<comment type="caution">
    <text evidence="1">The sequence shown here is derived from an EMBL/GenBank/DDBJ whole genome shotgun (WGS) entry which is preliminary data.</text>
</comment>
<sequence>MVTETTVLGSMSLSCSAGESETKAVVKPVLMQEMNISAKSMLNVQVHQTARRSVSGTALGSFNITYSAETTDPEKAAELATSANSMAADPTSLVGSLTTAFADAGITFDASSVVVSPPSTSHVAIAAATGDPHLVNIYGQRFDIMQAGTYVLIQVPRGSVAKRSLLAVEARAERFGHACSDLYFKSLNLTGAWVDTLSPGGFRFSASVPNTHVGAGWLHIRHVDVKVRWGHTAEGVEYLNVFVRHLGRAGLPVGGLLGDGDHSKAATPSPHCRRSLSL</sequence>
<keyword evidence="2" id="KW-1185">Reference proteome</keyword>
<dbReference type="EMBL" id="CAUYUJ010002444">
    <property type="protein sequence ID" value="CAK0800783.1"/>
    <property type="molecule type" value="Genomic_DNA"/>
</dbReference>
<protein>
    <submittedName>
        <fullName evidence="1">Uncharacterized protein</fullName>
    </submittedName>
</protein>